<dbReference type="FunFam" id="3.30.450.20:FF:000002">
    <property type="entry name" value="LOV domain-containing protein"/>
    <property type="match status" value="1"/>
</dbReference>
<dbReference type="EMBL" id="KT321836">
    <property type="protein sequence ID" value="ANC96961.1"/>
    <property type="molecule type" value="mRNA"/>
</dbReference>
<dbReference type="Gene3D" id="1.10.510.10">
    <property type="entry name" value="Transferase(Phosphotransferase) domain 1"/>
    <property type="match status" value="1"/>
</dbReference>
<dbReference type="Pfam" id="PF13426">
    <property type="entry name" value="PAS_9"/>
    <property type="match status" value="2"/>
</dbReference>
<dbReference type="SMART" id="SM00091">
    <property type="entry name" value="PAS"/>
    <property type="match status" value="2"/>
</dbReference>
<evidence type="ECO:0000256" key="11">
    <source>
        <dbReference type="ARBA" id="ARBA00022741"/>
    </source>
</evidence>
<reference evidence="23" key="3">
    <citation type="journal article" date="2016" name="Proc. Natl. Acad. Sci. U.S.A.">
        <title>Functional and topological diversity of LOV domain photoreceptors.</title>
        <authorList>
            <person name="Glantz S.T."/>
            <person name="Carpenter E.J."/>
            <person name="Melkonian M."/>
            <person name="Gardner K.H."/>
            <person name="Boyden E.S."/>
            <person name="Wong G.K."/>
            <person name="Chow B.Y."/>
        </authorList>
    </citation>
    <scope>NUCLEOTIDE SEQUENCE</scope>
    <source>
        <strain evidence="23">EEAQ_2015798</strain>
    </source>
</reference>
<evidence type="ECO:0000313" key="24">
    <source>
        <dbReference type="EMBL" id="ANC96961.1"/>
    </source>
</evidence>
<keyword evidence="4" id="KW-0723">Serine/threonine-protein kinase</keyword>
<dbReference type="FunFam" id="3.30.450.20:FF:000036">
    <property type="entry name" value="Putative LOV domain-containing protein"/>
    <property type="match status" value="1"/>
</dbReference>
<evidence type="ECO:0000256" key="3">
    <source>
        <dbReference type="ARBA" id="ARBA00012513"/>
    </source>
</evidence>
<evidence type="ECO:0000256" key="2">
    <source>
        <dbReference type="ARBA" id="ARBA00009903"/>
    </source>
</evidence>
<name>A0A126WWR3_SCEDI</name>
<evidence type="ECO:0000256" key="6">
    <source>
        <dbReference type="ARBA" id="ARBA00022606"/>
    </source>
</evidence>
<keyword evidence="13 18" id="KW-0067">ATP-binding</keyword>
<dbReference type="FunFam" id="1.10.510.10:FF:000265">
    <property type="entry name" value="Putative LOV domain-containing protein"/>
    <property type="match status" value="1"/>
</dbReference>
<evidence type="ECO:0000256" key="7">
    <source>
        <dbReference type="ARBA" id="ARBA00022630"/>
    </source>
</evidence>
<dbReference type="NCBIfam" id="TIGR00229">
    <property type="entry name" value="sensory_box"/>
    <property type="match status" value="2"/>
</dbReference>
<comment type="similarity">
    <text evidence="2">Belongs to the protein kinase superfamily. AGC Ser/Thr protein kinase family.</text>
</comment>
<feature type="domain" description="PAC" evidence="22">
    <location>
        <begin position="362"/>
        <end position="416"/>
    </location>
</feature>
<evidence type="ECO:0000259" key="22">
    <source>
        <dbReference type="PROSITE" id="PS50113"/>
    </source>
</evidence>
<evidence type="ECO:0000256" key="1">
    <source>
        <dbReference type="ARBA" id="ARBA00001917"/>
    </source>
</evidence>
<dbReference type="SMART" id="SM00220">
    <property type="entry name" value="S_TKc"/>
    <property type="match status" value="1"/>
</dbReference>
<keyword evidence="9" id="KW-0808">Transferase</keyword>
<proteinExistence type="evidence at transcript level"/>
<organism evidence="23">
    <name type="scientific">Sceptridium dissectum</name>
    <name type="common">Cut-leaved grape-fern</name>
    <name type="synonym">Botrychium dissectum</name>
    <dbReference type="NCBI Taxonomy" id="93613"/>
    <lineage>
        <taxon>Eukaryota</taxon>
        <taxon>Viridiplantae</taxon>
        <taxon>Streptophyta</taxon>
        <taxon>Embryophyta</taxon>
        <taxon>Tracheophyta</taxon>
        <taxon>Polypodiopsida</taxon>
        <taxon>Ophioglossidae</taxon>
        <taxon>Ophioglossales</taxon>
        <taxon>Ophioglossaceae</taxon>
        <taxon>Botrychioideae</taxon>
        <taxon>Sceptridium</taxon>
    </lineage>
</organism>
<evidence type="ECO:0000259" key="20">
    <source>
        <dbReference type="PROSITE" id="PS50011"/>
    </source>
</evidence>
<dbReference type="EMBL" id="KU698820">
    <property type="protein sequence ID" value="AML76896.1"/>
    <property type="molecule type" value="mRNA"/>
</dbReference>
<evidence type="ECO:0000256" key="9">
    <source>
        <dbReference type="ARBA" id="ARBA00022679"/>
    </source>
</evidence>
<feature type="compositionally biased region" description="Basic and acidic residues" evidence="19">
    <location>
        <begin position="92"/>
        <end position="101"/>
    </location>
</feature>
<dbReference type="EC" id="2.7.11.1" evidence="3"/>
<dbReference type="CDD" id="cd05574">
    <property type="entry name" value="STKc_phototropin_like"/>
    <property type="match status" value="1"/>
</dbReference>
<feature type="compositionally biased region" description="Polar residues" evidence="19">
    <location>
        <begin position="256"/>
        <end position="268"/>
    </location>
</feature>
<dbReference type="AlphaFoldDB" id="A0A126WWR3"/>
<dbReference type="InterPro" id="IPR008271">
    <property type="entry name" value="Ser/Thr_kinase_AS"/>
</dbReference>
<evidence type="ECO:0000313" key="23">
    <source>
        <dbReference type="EMBL" id="AML76896.1"/>
    </source>
</evidence>
<evidence type="ECO:0000256" key="17">
    <source>
        <dbReference type="ARBA" id="ARBA00048679"/>
    </source>
</evidence>
<dbReference type="CDD" id="cd00130">
    <property type="entry name" value="PAS"/>
    <property type="match status" value="2"/>
</dbReference>
<dbReference type="FunFam" id="3.30.200.20:FF:000133">
    <property type="entry name" value="LOV domain-containing protein"/>
    <property type="match status" value="1"/>
</dbReference>
<feature type="domain" description="PAS" evidence="21">
    <location>
        <begin position="288"/>
        <end position="358"/>
    </location>
</feature>
<dbReference type="InterPro" id="IPR000700">
    <property type="entry name" value="PAS-assoc_C"/>
</dbReference>
<feature type="region of interest" description="Disordered" evidence="19">
    <location>
        <begin position="242"/>
        <end position="286"/>
    </location>
</feature>
<dbReference type="GO" id="GO:0005524">
    <property type="term" value="F:ATP binding"/>
    <property type="evidence" value="ECO:0007669"/>
    <property type="project" value="UniProtKB-UniRule"/>
</dbReference>
<evidence type="ECO:0000256" key="10">
    <source>
        <dbReference type="ARBA" id="ARBA00022737"/>
    </source>
</evidence>
<feature type="domain" description="PAC" evidence="22">
    <location>
        <begin position="646"/>
        <end position="700"/>
    </location>
</feature>
<keyword evidence="12" id="KW-0418">Kinase</keyword>
<dbReference type="SUPFAM" id="SSF55785">
    <property type="entry name" value="PYP-like sensor domain (PAS domain)"/>
    <property type="match status" value="2"/>
</dbReference>
<feature type="domain" description="Protein kinase" evidence="20">
    <location>
        <begin position="773"/>
        <end position="1061"/>
    </location>
</feature>
<keyword evidence="11 18" id="KW-0547">Nucleotide-binding</keyword>
<gene>
    <name evidence="24" type="primary">PHOT</name>
</gene>
<evidence type="ECO:0000256" key="12">
    <source>
        <dbReference type="ARBA" id="ARBA00022777"/>
    </source>
</evidence>
<dbReference type="InterPro" id="IPR011009">
    <property type="entry name" value="Kinase-like_dom_sf"/>
</dbReference>
<dbReference type="PROSITE" id="PS50113">
    <property type="entry name" value="PAC"/>
    <property type="match status" value="2"/>
</dbReference>
<dbReference type="PROSITE" id="PS50112">
    <property type="entry name" value="PAS"/>
    <property type="match status" value="2"/>
</dbReference>
<dbReference type="InterPro" id="IPR000014">
    <property type="entry name" value="PAS"/>
</dbReference>
<dbReference type="InterPro" id="IPR000719">
    <property type="entry name" value="Prot_kinase_dom"/>
</dbReference>
<dbReference type="InterPro" id="IPR035965">
    <property type="entry name" value="PAS-like_dom_sf"/>
</dbReference>
<evidence type="ECO:0000256" key="14">
    <source>
        <dbReference type="ARBA" id="ARBA00022991"/>
    </source>
</evidence>
<dbReference type="Gene3D" id="3.30.450.20">
    <property type="entry name" value="PAS domain"/>
    <property type="match status" value="2"/>
</dbReference>
<dbReference type="PROSITE" id="PS00107">
    <property type="entry name" value="PROTEIN_KINASE_ATP"/>
    <property type="match status" value="1"/>
</dbReference>
<dbReference type="SMART" id="SM00086">
    <property type="entry name" value="PAC"/>
    <property type="match status" value="2"/>
</dbReference>
<evidence type="ECO:0000256" key="8">
    <source>
        <dbReference type="ARBA" id="ARBA00022643"/>
    </source>
</evidence>
<dbReference type="InterPro" id="IPR017441">
    <property type="entry name" value="Protein_kinase_ATP_BS"/>
</dbReference>
<keyword evidence="5" id="KW-0600">Photoreceptor protein</keyword>
<accession>A0A126WWR3</accession>
<evidence type="ECO:0000259" key="21">
    <source>
        <dbReference type="PROSITE" id="PS50112"/>
    </source>
</evidence>
<feature type="region of interest" description="Disordered" evidence="19">
    <location>
        <begin position="1"/>
        <end position="50"/>
    </location>
</feature>
<dbReference type="PROSITE" id="PS50011">
    <property type="entry name" value="PROTEIN_KINASE_DOM"/>
    <property type="match status" value="1"/>
</dbReference>
<feature type="region of interest" description="Disordered" evidence="19">
    <location>
        <begin position="446"/>
        <end position="486"/>
    </location>
</feature>
<dbReference type="SUPFAM" id="SSF56112">
    <property type="entry name" value="Protein kinase-like (PK-like)"/>
    <property type="match status" value="1"/>
</dbReference>
<evidence type="ECO:0000256" key="16">
    <source>
        <dbReference type="ARBA" id="ARBA00047899"/>
    </source>
</evidence>
<comment type="cofactor">
    <cofactor evidence="1">
        <name>FMN</name>
        <dbReference type="ChEBI" id="CHEBI:58210"/>
    </cofactor>
</comment>
<feature type="region of interest" description="Disordered" evidence="19">
    <location>
        <begin position="80"/>
        <end position="111"/>
    </location>
</feature>
<keyword evidence="8" id="KW-0288">FMN</keyword>
<evidence type="ECO:0000256" key="15">
    <source>
        <dbReference type="ARBA" id="ARBA00023170"/>
    </source>
</evidence>
<dbReference type="Gene3D" id="3.30.200.20">
    <property type="entry name" value="Phosphorylase Kinase, domain 1"/>
    <property type="match status" value="1"/>
</dbReference>
<sequence length="1112" mass="124285">MASFPPAEPGHLTSPMESVQTPGGYSLRRQPYEASAMGLRPLPRDSRGSLEVFKPAGFSASSSRITGEVNSFRVRQPDTGLVGYSEEEEQEDRNINAESLRRPQSGKVKQQVDQRLAVPENIIDGTTSGTDGQNALGLMKKPTPDAWKQLNPDIANSSLLESNMVVDQGKEVDIDVPVANRFPSVEKSECENLTASRGKIESDYRSQQVEAGSGKILSEAGLVDRAAEWGLVVKTSVGSGKVEGVKTRTSGEERSSGNFQRASGTSVRTSEESDTGSDTTRVPKIPRVSKNLKDALETFQQTFVVSDATRADYPILYASAGFFNMTGYTSREVIGRNCRFLQGAETDPADVASIRESLAQGRNYCGRLLNYKKDGTPFWNLLTIAPVKDETGKVLKFIGMQVEVSKFTEGHKDKAVRPNGLPESLIKYDARQKDRATVEVTELVQAVKHPQHPGNSESQDSVPVKGSEGAFVPAVQPGSHSSRRGSQMITRSEYSQLGNVPEATSLGDGAARRHRSSGFRSLIGLDRFVKGHASRQEPIEFIEPEILMTRDDIRPDSLDDIDDKERLKEIRRGIDLATTLERIEKNFVITDPRLPDNPIIFASDSFLELTEYTREEVLGRNCRFLQGPETDQETVKKIREAIRDQKDITFQLLNYTKSGKQFWNLFHLQAMRDQKGELQYFIGVQLDGSQYFEPIRNRLSEKTEKENSKIVRETAANVDEAVRELPDANLTPDDLWANHSKAVQPKPHKINSELWKAIQKIRERGEKIGLKHFRPIKPLGFGDTGSVHLVELRGTGELFAMKAMDKSVMLNRNKVHRAHAERDILAIMDHPFLPALYASFQTKTHLCLVTDFCAGGELFILLDKQPMKVIREDAARFYVAEVVVALEYLHCQGVIYRDLKPENILLQQDGHLLLTDFDLSFLTSCRPELITPPRPHGKNKKKKIVQPPYFVAEPVTTSNSFVGTEEYIAPEVITGTGHSSAVDWWAVGILLYEMLYGRTPFRGKNRQRTFANVLHKDLAFPSSIPVSLAARQLINGLLHRDPANRLGSHRGTNEIKEHAFFHGINWPLIRCMTPPRLEAPLTLTGKDPNADTLEDFEWDDFEDSSPFTSDVF</sequence>
<reference evidence="24" key="2">
    <citation type="submission" date="2015-07" db="EMBL/GenBank/DDBJ databases">
        <authorList>
            <person name="Noorani M."/>
        </authorList>
    </citation>
    <scope>NUCLEOTIDE SEQUENCE</scope>
</reference>
<dbReference type="PROSITE" id="PS00108">
    <property type="entry name" value="PROTEIN_KINASE_ST"/>
    <property type="match status" value="1"/>
</dbReference>
<evidence type="ECO:0000256" key="19">
    <source>
        <dbReference type="SAM" id="MobiDB-lite"/>
    </source>
</evidence>
<dbReference type="GO" id="GO:0009882">
    <property type="term" value="F:blue light photoreceptor activity"/>
    <property type="evidence" value="ECO:0007669"/>
    <property type="project" value="UniProtKB-ARBA"/>
</dbReference>
<evidence type="ECO:0000256" key="18">
    <source>
        <dbReference type="PROSITE-ProRule" id="PRU10141"/>
    </source>
</evidence>
<dbReference type="GO" id="GO:0004674">
    <property type="term" value="F:protein serine/threonine kinase activity"/>
    <property type="evidence" value="ECO:0007669"/>
    <property type="project" value="UniProtKB-KW"/>
</dbReference>
<feature type="binding site" evidence="18">
    <location>
        <position position="802"/>
    </location>
    <ligand>
        <name>ATP</name>
        <dbReference type="ChEBI" id="CHEBI:30616"/>
    </ligand>
</feature>
<keyword evidence="15" id="KW-0675">Receptor</keyword>
<evidence type="ECO:0000256" key="5">
    <source>
        <dbReference type="ARBA" id="ARBA00022543"/>
    </source>
</evidence>
<feature type="compositionally biased region" description="Basic and acidic residues" evidence="19">
    <location>
        <begin position="243"/>
        <end position="255"/>
    </location>
</feature>
<comment type="catalytic activity">
    <reaction evidence="17">
        <text>L-seryl-[protein] + ATP = O-phospho-L-seryl-[protein] + ADP + H(+)</text>
        <dbReference type="Rhea" id="RHEA:17989"/>
        <dbReference type="Rhea" id="RHEA-COMP:9863"/>
        <dbReference type="Rhea" id="RHEA-COMP:11604"/>
        <dbReference type="ChEBI" id="CHEBI:15378"/>
        <dbReference type="ChEBI" id="CHEBI:29999"/>
        <dbReference type="ChEBI" id="CHEBI:30616"/>
        <dbReference type="ChEBI" id="CHEBI:83421"/>
        <dbReference type="ChEBI" id="CHEBI:456216"/>
        <dbReference type="EC" id="2.7.11.1"/>
    </reaction>
</comment>
<comment type="catalytic activity">
    <reaction evidence="16">
        <text>L-threonyl-[protein] + ATP = O-phospho-L-threonyl-[protein] + ADP + H(+)</text>
        <dbReference type="Rhea" id="RHEA:46608"/>
        <dbReference type="Rhea" id="RHEA-COMP:11060"/>
        <dbReference type="Rhea" id="RHEA-COMP:11605"/>
        <dbReference type="ChEBI" id="CHEBI:15378"/>
        <dbReference type="ChEBI" id="CHEBI:30013"/>
        <dbReference type="ChEBI" id="CHEBI:30616"/>
        <dbReference type="ChEBI" id="CHEBI:61977"/>
        <dbReference type="ChEBI" id="CHEBI:456216"/>
        <dbReference type="EC" id="2.7.11.1"/>
    </reaction>
</comment>
<dbReference type="Pfam" id="PF00069">
    <property type="entry name" value="Pkinase"/>
    <property type="match status" value="1"/>
</dbReference>
<feature type="domain" description="PAS" evidence="21">
    <location>
        <begin position="572"/>
        <end position="645"/>
    </location>
</feature>
<keyword evidence="6" id="KW-0716">Sensory transduction</keyword>
<keyword evidence="14" id="KW-0157">Chromophore</keyword>
<evidence type="ECO:0000256" key="13">
    <source>
        <dbReference type="ARBA" id="ARBA00022840"/>
    </source>
</evidence>
<keyword evidence="7" id="KW-0285">Flavoprotein</keyword>
<protein>
    <recommendedName>
        <fullName evidence="3">non-specific serine/threonine protein kinase</fullName>
        <ecNumber evidence="3">2.7.11.1</ecNumber>
    </recommendedName>
</protein>
<reference evidence="24" key="1">
    <citation type="journal article" date="2015" name="Front. Plant Sci.">
        <title>The origin and evolution of phototropins.</title>
        <authorList>
            <person name="Li F.W."/>
            <person name="Rothfels C.J."/>
            <person name="Melkonian M."/>
            <person name="Villarreal J.C."/>
            <person name="Stevenson D.W."/>
            <person name="Graham S.W."/>
            <person name="Wong G.K."/>
            <person name="Mathews S."/>
            <person name="Pryer K.M."/>
        </authorList>
    </citation>
    <scope>NUCLEOTIDE SEQUENCE</scope>
</reference>
<keyword evidence="10" id="KW-0677">Repeat</keyword>
<dbReference type="PANTHER" id="PTHR45637">
    <property type="entry name" value="FLIPPASE KINASE 1-RELATED"/>
    <property type="match status" value="1"/>
</dbReference>
<evidence type="ECO:0000256" key="4">
    <source>
        <dbReference type="ARBA" id="ARBA00022527"/>
    </source>
</evidence>
<dbReference type="InterPro" id="IPR001610">
    <property type="entry name" value="PAC"/>
</dbReference>